<dbReference type="PhylomeDB" id="R7QAC7"/>
<evidence type="ECO:0000313" key="5">
    <source>
        <dbReference type="EMBL" id="CDF34748.1"/>
    </source>
</evidence>
<feature type="domain" description="Hydantoinase/oxoprolinase N-terminal" evidence="4">
    <location>
        <begin position="11"/>
        <end position="221"/>
    </location>
</feature>
<dbReference type="GeneID" id="17322279"/>
<dbReference type="Gramene" id="CDF34748">
    <property type="protein sequence ID" value="CDF34748"/>
    <property type="gene ID" value="CHC_T00008487001"/>
</dbReference>
<evidence type="ECO:0000313" key="6">
    <source>
        <dbReference type="Proteomes" id="UP000012073"/>
    </source>
</evidence>
<dbReference type="STRING" id="2769.R7QAC7"/>
<organism evidence="5 6">
    <name type="scientific">Chondrus crispus</name>
    <name type="common">Carrageen Irish moss</name>
    <name type="synonym">Polymorpha crispa</name>
    <dbReference type="NCBI Taxonomy" id="2769"/>
    <lineage>
        <taxon>Eukaryota</taxon>
        <taxon>Rhodophyta</taxon>
        <taxon>Florideophyceae</taxon>
        <taxon>Rhodymeniophycidae</taxon>
        <taxon>Gigartinales</taxon>
        <taxon>Gigartinaceae</taxon>
        <taxon>Chondrus</taxon>
    </lineage>
</organism>
<dbReference type="GO" id="GO:0006751">
    <property type="term" value="P:glutathione catabolic process"/>
    <property type="evidence" value="ECO:0007669"/>
    <property type="project" value="EnsemblPlants"/>
</dbReference>
<evidence type="ECO:0000259" key="3">
    <source>
        <dbReference type="Pfam" id="PF02538"/>
    </source>
</evidence>
<evidence type="ECO:0000259" key="2">
    <source>
        <dbReference type="Pfam" id="PF01968"/>
    </source>
</evidence>
<dbReference type="GO" id="GO:0005829">
    <property type="term" value="C:cytosol"/>
    <property type="evidence" value="ECO:0007669"/>
    <property type="project" value="TreeGrafter"/>
</dbReference>
<dbReference type="PANTHER" id="PTHR11365">
    <property type="entry name" value="5-OXOPROLINASE RELATED"/>
    <property type="match status" value="1"/>
</dbReference>
<dbReference type="InterPro" id="IPR045079">
    <property type="entry name" value="Oxoprolinase-like"/>
</dbReference>
<comment type="similarity">
    <text evidence="1">Belongs to the oxoprolinase family.</text>
</comment>
<dbReference type="InterPro" id="IPR008040">
    <property type="entry name" value="Hydant_A_N"/>
</dbReference>
<gene>
    <name evidence="5" type="ORF">CHC_T00008487001</name>
</gene>
<dbReference type="Proteomes" id="UP000012073">
    <property type="component" value="Unassembled WGS sequence"/>
</dbReference>
<dbReference type="InterPro" id="IPR003692">
    <property type="entry name" value="Hydantoinase_B"/>
</dbReference>
<evidence type="ECO:0000256" key="1">
    <source>
        <dbReference type="ARBA" id="ARBA00010403"/>
    </source>
</evidence>
<proteinExistence type="inferred from homology"/>
<dbReference type="RefSeq" id="XP_005714567.1">
    <property type="nucleotide sequence ID" value="XM_005714510.1"/>
</dbReference>
<dbReference type="GO" id="GO:0017168">
    <property type="term" value="F:5-oxoprolinase (ATP-hydrolyzing) activity"/>
    <property type="evidence" value="ECO:0007669"/>
    <property type="project" value="EnsemblPlants"/>
</dbReference>
<dbReference type="EMBL" id="HG001706">
    <property type="protein sequence ID" value="CDF34748.1"/>
    <property type="molecule type" value="Genomic_DNA"/>
</dbReference>
<dbReference type="Pfam" id="PF05378">
    <property type="entry name" value="Hydant_A_N"/>
    <property type="match status" value="1"/>
</dbReference>
<sequence length="1295" mass="139806">MSTESPTPLVRVAIDRGGTFTDIYAEIDRPDPDKPDSTLSEHHVLKLLSVDPANYPDAPTEAIRRVLQLATKARISRHEPLNSSHIQWIRMGTTVATNALLEREGEACALVTSEGLQDMLAIGNQARPNIFDLKVTKMPVLYKCTVGAEERVRMIHSANHTHFGKGIQPSLKIHKPLNVEKLTKDLKRVREQGISSLAVALMHSYAFKDHEQHVKEIATNLGFSHISLSSELTPMVKIVPRGFTATVDAYLTPKIRGYIATFKAGFQNQLGGVDVQFMQSDGGLCNIDSFSGYVAILSGPAGGVVGYAKACYGYERNTPEVGLAAPPMPVIGFDMGGTSTDVSRYAGRLEHVFETETAGVTIQAPQLDINTVAAGGGSRLFYRSGMFYVGPESAGAHPGPVCYRKGGHLTVTDANLILGRIVPDLFPKIFGKNADQPLDVQATQLAFDKLTATINADLRQQNEPELSREQVAEGFIKVANEAMCRPIRQLTEAKGHDVRDHTLACFGGAGGQHACAVARSLGIKTVFVHKYSGILSAYGIALAESVVEVQEPTDILYANLSSRAEAFALLHKLKEEACATLTGRKIQPESIRFELYLNLRYEGTDFGIMVQCPENMSDRVSEVEFDSLFLDEYTREHGFNIPGRKIVVDDARVRAIGSSVASKSSESKSEYAVTVASLEVDEEENVKPRAETAEPVQLTKCFFSEDGGWLETPVWRSKELPRGRAVLCGPCLIVDTDAGITIVVDPGCAARVGSDGNVVINLLRKTSGSGAIQANTTAGGVDHIQLSIFSHRFMGIAEQMGRTLQRTSISTNIKERLDFSCALFDDTGGLVANAPHVPVHLGAMQDAVRYQIRTLGTAWKEGEVLLSNHPSAGGTHLPDITIITPVYYEDQIVFFVASRGHHADIGGATPGSMPPFSRKLEEEGLAVKSMKLVRNGLFQESEIVKRLEEAGCRCVRDVLSDLRAQVAANKKGISLVTELINEQGLTKVVSYMHHIQEAAAHAVHLMLKEISRENGLAGKEPLQFMDHMDDGTEIKLAVSIDEENGTASFDFRGSGPQVDGNTNAPRAITSSAIIYALRCMVDQDIPLNQGCLDPITMKIPESSILSPSPTAAVVGGNVLTSQRLTDVILGAFKACAASQGCMNNLTFGDETMGYYETIGGGCGAGSSWNGTSGVQCHMTNTRITDPEILERRYPAVLREFSIRKGSGGDGKYQGGDGLIRAIEFTKPMTVSVLTERRNYAPWGMAGGRDGAMGINELIHPDGARKVLGGKNSVHVDSGDIVQISTPGGGGYGESH</sequence>
<keyword evidence="6" id="KW-1185">Reference proteome</keyword>
<dbReference type="OMA" id="TDCNVML"/>
<evidence type="ECO:0000259" key="4">
    <source>
        <dbReference type="Pfam" id="PF05378"/>
    </source>
</evidence>
<dbReference type="KEGG" id="ccp:CHC_T00008487001"/>
<dbReference type="PANTHER" id="PTHR11365:SF2">
    <property type="entry name" value="5-OXOPROLINASE"/>
    <property type="match status" value="1"/>
</dbReference>
<feature type="domain" description="Hydantoinase B/oxoprolinase" evidence="3">
    <location>
        <begin position="782"/>
        <end position="1293"/>
    </location>
</feature>
<name>R7QAC7_CHOCR</name>
<reference evidence="6" key="1">
    <citation type="journal article" date="2013" name="Proc. Natl. Acad. Sci. U.S.A.">
        <title>Genome structure and metabolic features in the red seaweed Chondrus crispus shed light on evolution of the Archaeplastida.</title>
        <authorList>
            <person name="Collen J."/>
            <person name="Porcel B."/>
            <person name="Carre W."/>
            <person name="Ball S.G."/>
            <person name="Chaparro C."/>
            <person name="Tonon T."/>
            <person name="Barbeyron T."/>
            <person name="Michel G."/>
            <person name="Noel B."/>
            <person name="Valentin K."/>
            <person name="Elias M."/>
            <person name="Artiguenave F."/>
            <person name="Arun A."/>
            <person name="Aury J.M."/>
            <person name="Barbosa-Neto J.F."/>
            <person name="Bothwell J.H."/>
            <person name="Bouget F.Y."/>
            <person name="Brillet L."/>
            <person name="Cabello-Hurtado F."/>
            <person name="Capella-Gutierrez S."/>
            <person name="Charrier B."/>
            <person name="Cladiere L."/>
            <person name="Cock J.M."/>
            <person name="Coelho S.M."/>
            <person name="Colleoni C."/>
            <person name="Czjzek M."/>
            <person name="Da Silva C."/>
            <person name="Delage L."/>
            <person name="Denoeud F."/>
            <person name="Deschamps P."/>
            <person name="Dittami S.M."/>
            <person name="Gabaldon T."/>
            <person name="Gachon C.M."/>
            <person name="Groisillier A."/>
            <person name="Herve C."/>
            <person name="Jabbari K."/>
            <person name="Katinka M."/>
            <person name="Kloareg B."/>
            <person name="Kowalczyk N."/>
            <person name="Labadie K."/>
            <person name="Leblanc C."/>
            <person name="Lopez P.J."/>
            <person name="McLachlan D.H."/>
            <person name="Meslet-Cladiere L."/>
            <person name="Moustafa A."/>
            <person name="Nehr Z."/>
            <person name="Nyvall Collen P."/>
            <person name="Panaud O."/>
            <person name="Partensky F."/>
            <person name="Poulain J."/>
            <person name="Rensing S.A."/>
            <person name="Rousvoal S."/>
            <person name="Samson G."/>
            <person name="Symeonidi A."/>
            <person name="Weissenbach J."/>
            <person name="Zambounis A."/>
            <person name="Wincker P."/>
            <person name="Boyen C."/>
        </authorList>
    </citation>
    <scope>NUCLEOTIDE SEQUENCE [LARGE SCALE GENOMIC DNA]</scope>
    <source>
        <strain evidence="6">cv. Stackhouse</strain>
    </source>
</reference>
<feature type="domain" description="Hydantoinase A/oxoprolinase" evidence="2">
    <location>
        <begin position="241"/>
        <end position="546"/>
    </location>
</feature>
<dbReference type="OrthoDB" id="3643at2759"/>
<accession>R7QAC7</accession>
<dbReference type="Pfam" id="PF01968">
    <property type="entry name" value="Hydantoinase_A"/>
    <property type="match status" value="1"/>
</dbReference>
<dbReference type="Pfam" id="PF02538">
    <property type="entry name" value="Hydantoinase_B"/>
    <property type="match status" value="1"/>
</dbReference>
<dbReference type="InterPro" id="IPR002821">
    <property type="entry name" value="Hydantoinase_A"/>
</dbReference>
<protein>
    <submittedName>
        <fullName evidence="5">5-oxo-L-prolinase</fullName>
    </submittedName>
</protein>